<evidence type="ECO:0000256" key="1">
    <source>
        <dbReference type="SAM" id="MobiDB-lite"/>
    </source>
</evidence>
<feature type="region of interest" description="Disordered" evidence="1">
    <location>
        <begin position="1"/>
        <end position="24"/>
    </location>
</feature>
<dbReference type="Gene3D" id="1.25.10.10">
    <property type="entry name" value="Leucine-rich Repeat Variant"/>
    <property type="match status" value="1"/>
</dbReference>
<dbReference type="WBParaSite" id="ECPE_0000365601-mRNA-1">
    <property type="protein sequence ID" value="ECPE_0000365601-mRNA-1"/>
    <property type="gene ID" value="ECPE_0000365601"/>
</dbReference>
<evidence type="ECO:0000313" key="2">
    <source>
        <dbReference type="EMBL" id="VDP70148.1"/>
    </source>
</evidence>
<feature type="region of interest" description="Disordered" evidence="1">
    <location>
        <begin position="103"/>
        <end position="126"/>
    </location>
</feature>
<feature type="compositionally biased region" description="Polar residues" evidence="1">
    <location>
        <begin position="260"/>
        <end position="281"/>
    </location>
</feature>
<dbReference type="PANTHER" id="PTHR21356">
    <property type="entry name" value="ARMADILLO REPEAT CONTAINING 2"/>
    <property type="match status" value="1"/>
</dbReference>
<proteinExistence type="predicted"/>
<name>A0A183A9L8_9TREM</name>
<accession>A0A183A9L8</accession>
<reference evidence="4" key="1">
    <citation type="submission" date="2016-06" db="UniProtKB">
        <authorList>
            <consortium name="WormBaseParasite"/>
        </authorList>
    </citation>
    <scope>IDENTIFICATION</scope>
</reference>
<gene>
    <name evidence="2" type="ORF">ECPE_LOCUS3653</name>
</gene>
<keyword evidence="3" id="KW-1185">Reference proteome</keyword>
<dbReference type="AlphaFoldDB" id="A0A183A9L8"/>
<protein>
    <submittedName>
        <fullName evidence="4">WAPL domain-containing protein</fullName>
    </submittedName>
</protein>
<dbReference type="SUPFAM" id="SSF48371">
    <property type="entry name" value="ARM repeat"/>
    <property type="match status" value="1"/>
</dbReference>
<dbReference type="PANTHER" id="PTHR21356:SF1">
    <property type="entry name" value="ARMADILLO REPEAT-CONTAINING PROTEIN 2"/>
    <property type="match status" value="1"/>
</dbReference>
<feature type="region of interest" description="Disordered" evidence="1">
    <location>
        <begin position="256"/>
        <end position="281"/>
    </location>
</feature>
<dbReference type="OrthoDB" id="247006at2759"/>
<dbReference type="InterPro" id="IPR016024">
    <property type="entry name" value="ARM-type_fold"/>
</dbReference>
<dbReference type="Proteomes" id="UP000272942">
    <property type="component" value="Unassembled WGS sequence"/>
</dbReference>
<dbReference type="EMBL" id="UZAN01040577">
    <property type="protein sequence ID" value="VDP70148.1"/>
    <property type="molecule type" value="Genomic_DNA"/>
</dbReference>
<dbReference type="InterPro" id="IPR011989">
    <property type="entry name" value="ARM-like"/>
</dbReference>
<sequence length="922" mass="101746">MRKRRDELPGPIAKFNPISPHGTESKLELVGTQTKLLAPAQAKLLTPSLSQSRLQILPDPMAPFFVKDKAVSQRAKVVMTEARKRGPKSGEAGVRKSVVVNLPNTAPSSAAQSSTKSTYHSPLGSSDLDSGVDLHALSASQFSPPQLIDDSNHDESLAVELDEFDGRMPPLNNNKGCAAALRSIKSELPLLHLTTTDSVSKSQFNESHVQRSQSSHTTNLTPASGDSGVSSGSELDHLLAKLGELLQQLHVCESPEPELNLSTTNRSSELPSPRSTPNETCEMTVPDEQEAISLLDRVYGAIYCLLHTLQQLDTPLPDIKKRITWDSDPLLENLDALLFLTGTMKFLAASPVVSEHLHNHSAFLVGLLSLHKQVDQRIRLWCTEATTPPQSGNGQEYLIDRLYLVLVQISDIFCNLTGTLGIRAKLLSTGGILDHVVDCLLCRMTPSNPEIVCARSSAQYLAQFNWIRFLARLTEYTETCLRLDQWVVDKLGQSAESLISSCTNYLHTEKSSLQSENKGTSRILLLCNLFFQMIQSNTEDVDLTVRIAYLLGNLTARLDSAREALFPNPLALADMCGLCRDYHRMILKEAKDNDVNNITYRDAWSDLTVPFSTVSTSIFEHQSCLEMVNKLVRILANSAIGETVGQLAVVSTDCLDLFLDLIECECPREPTELLVNCLAGLNNITYYIHSESTPAVLAKQYDVAEILIRTLAGGTAHPEVMLGVIRVFGNLTRQPRVRTWISQQAGQLLFDGSQTSGVIDPPTPWPSHVPKDRAMLYILIQNLDSSRPELVYSTLGVLINLMADVNERPAFKELGGISKLVEVLTDFAGHDWQLAGLACKALWNYTEAPNISVRKLIDAQTLNEVHNLLTEFTDEGAVDCMHQNIQMENSNVDEESTALWKAAWCSEFLPVANEFLARITQC</sequence>
<organism evidence="4">
    <name type="scientific">Echinostoma caproni</name>
    <dbReference type="NCBI Taxonomy" id="27848"/>
    <lineage>
        <taxon>Eukaryota</taxon>
        <taxon>Metazoa</taxon>
        <taxon>Spiralia</taxon>
        <taxon>Lophotrochozoa</taxon>
        <taxon>Platyhelminthes</taxon>
        <taxon>Trematoda</taxon>
        <taxon>Digenea</taxon>
        <taxon>Plagiorchiida</taxon>
        <taxon>Echinostomata</taxon>
        <taxon>Echinostomatoidea</taxon>
        <taxon>Echinostomatidae</taxon>
        <taxon>Echinostoma</taxon>
    </lineage>
</organism>
<dbReference type="GO" id="GO:0044782">
    <property type="term" value="P:cilium organization"/>
    <property type="evidence" value="ECO:0007669"/>
    <property type="project" value="TreeGrafter"/>
</dbReference>
<evidence type="ECO:0000313" key="3">
    <source>
        <dbReference type="Proteomes" id="UP000272942"/>
    </source>
</evidence>
<feature type="region of interest" description="Disordered" evidence="1">
    <location>
        <begin position="200"/>
        <end position="232"/>
    </location>
</feature>
<evidence type="ECO:0000313" key="4">
    <source>
        <dbReference type="WBParaSite" id="ECPE_0000365601-mRNA-1"/>
    </source>
</evidence>
<dbReference type="InterPro" id="IPR038905">
    <property type="entry name" value="ARMC2"/>
</dbReference>
<reference evidence="2 3" key="2">
    <citation type="submission" date="2018-11" db="EMBL/GenBank/DDBJ databases">
        <authorList>
            <consortium name="Pathogen Informatics"/>
        </authorList>
    </citation>
    <scope>NUCLEOTIDE SEQUENCE [LARGE SCALE GENOMIC DNA]</scope>
    <source>
        <strain evidence="2 3">Egypt</strain>
    </source>
</reference>